<feature type="compositionally biased region" description="Basic and acidic residues" evidence="1">
    <location>
        <begin position="1347"/>
        <end position="1357"/>
    </location>
</feature>
<name>A0A7M5X631_9CNID</name>
<evidence type="ECO:0000256" key="3">
    <source>
        <dbReference type="SAM" id="SignalP"/>
    </source>
</evidence>
<feature type="compositionally biased region" description="Low complexity" evidence="1">
    <location>
        <begin position="1292"/>
        <end position="1306"/>
    </location>
</feature>
<dbReference type="RefSeq" id="XP_066933973.1">
    <property type="nucleotide sequence ID" value="XM_067077872.1"/>
</dbReference>
<feature type="chain" id="PRO_5036401252" evidence="3">
    <location>
        <begin position="25"/>
        <end position="1369"/>
    </location>
</feature>
<feature type="region of interest" description="Disordered" evidence="1">
    <location>
        <begin position="997"/>
        <end position="1037"/>
    </location>
</feature>
<protein>
    <submittedName>
        <fullName evidence="4">Uncharacterized protein</fullName>
    </submittedName>
</protein>
<feature type="region of interest" description="Disordered" evidence="1">
    <location>
        <begin position="1058"/>
        <end position="1088"/>
    </location>
</feature>
<feature type="signal peptide" evidence="3">
    <location>
        <begin position="1"/>
        <end position="24"/>
    </location>
</feature>
<feature type="region of interest" description="Disordered" evidence="1">
    <location>
        <begin position="246"/>
        <end position="291"/>
    </location>
</feature>
<evidence type="ECO:0000256" key="2">
    <source>
        <dbReference type="SAM" id="Phobius"/>
    </source>
</evidence>
<evidence type="ECO:0000313" key="5">
    <source>
        <dbReference type="Proteomes" id="UP000594262"/>
    </source>
</evidence>
<feature type="compositionally biased region" description="Basic and acidic residues" evidence="1">
    <location>
        <begin position="1063"/>
        <end position="1073"/>
    </location>
</feature>
<feature type="compositionally biased region" description="Polar residues" evidence="1">
    <location>
        <begin position="1359"/>
        <end position="1369"/>
    </location>
</feature>
<keyword evidence="2" id="KW-0472">Membrane</keyword>
<proteinExistence type="predicted"/>
<keyword evidence="5" id="KW-1185">Reference proteome</keyword>
<dbReference type="GeneID" id="136821664"/>
<sequence length="1369" mass="150327">MKISTIIITIWTVLMFDKTSIASASSFISSKSNQHESFSWSTQNSGVLTSVDNLKQPTTLAPSNTFTTMSEGSTSIIGPSESTIDNSLDNSGIVTTPVTISEQLSTYRSETILQKFSTQSKLHSTFSNTLPVSDSSIIISTISDQFNPLSSLTIKNLPSLTTEVSFSTPAMASLMNQESSSQILTHYTQSLSSNIDVSSQSSGTQSLSSNIDVSSQASGTQFLSSNIDVSSQSRGTQFLSSNIDVSSQASGTPSLSSNIDVSSQSRGTQSKTLSENSPNLSSSTTSIQYPDSSSFSTQMQLSSVITSNIIVDSITFTKTESLTKTSTPLIENVSIFSSMVNESVSTVTYLPRFTASQSNFLETKSSIMEESDIQSSQASEIVSSSNFDSSFIISSQLNLISTDTSSSVFTSSKMISEFIENSETLLYSSLETSSSSFSNLPLSSNYEAFESITLLTELVQASASLFTVSVDVSLSSIRSSIDIEQSHTLQKTPVFSTFYTQLLSTVSTNKISSSISSVGKSSMIPSQMKSSEALATLTLISNMYSSINTNVLNSFSTSETTSTNVASIQQSDSILVSHDSSLPTTSKRAEHSTFVLGGSSSSSLLQSSKKVMDFSSNISPEVSSFKVDLEPSSTLILIEPTSFVHNIPTSAVFESSEKSIESQSPATTTRVNLHQTSSSQIIVLISSSSIKTSTSIPVQILPSALPVNNDKLTKMVLRIPQNVDVSTEDFKRKTTQSLQAVYNQGKTNRKRKRRNIANDVVVVKSITRQPSNPEDVDVRFYIEENGSILPTQQVMSIFNKVPTSDVDKEMGYTVLRIESVQQTTTSDDEIAPWIIVVAVLAPIVLLLTIVLLVSCYRNKALRKIQLHPLVEDEPQLYKEGLNQKILTPREQKYTDDNPPKTLPPILSPNYKVNNKKKKMPAADRFEQFVEREEEEILHFVPKMNKKNFKANSLVKPLQPNKSIAAEIEDLTRGCKKFQANPMSKNVGVRLHADILSPPSSNRSLADGQASTHLGMSSPLHHSRFDSPGGLTSSLGDSPEHLRIMEKISALQLTVDSLQGKRGTKSESVNERKSVSQSTVLNEADEKPDISRIRNKERIRKREEAKAKRRLKRNEVIELNDMQNHAINDEDETAEHLPDMNLDGEDYKKKKDAVNKLLKKKRKMKKSGKIVPSLHSTDTESPRSMCTSDENDEKPLFKQSRKQRFYNQPEDMSPFQGRLPPLHYPNPYMPGVGVFPPHPMSGPYPSMVPTFYASPTMHDGYHQPPNMFTSPWGRLPQSRIRGLEPRIEQLSPDSTESNNNEDLSSSSAGMVLPNGRGQPRKKIRHVTEHDIESLERAQASARAKLKTVLDKASEDARELLQSSGKESSIT</sequence>
<accession>A0A7M5X631</accession>
<evidence type="ECO:0000313" key="4">
    <source>
        <dbReference type="EnsemblMetazoa" id="CLYHEMP017781.2"/>
    </source>
</evidence>
<keyword evidence="2" id="KW-1133">Transmembrane helix</keyword>
<dbReference type="RefSeq" id="XP_066933974.1">
    <property type="nucleotide sequence ID" value="XM_067077873.1"/>
</dbReference>
<feature type="transmembrane region" description="Helical" evidence="2">
    <location>
        <begin position="830"/>
        <end position="853"/>
    </location>
</feature>
<dbReference type="EnsemblMetazoa" id="CLYHEMT017781.1">
    <property type="protein sequence ID" value="CLYHEMP017781.1"/>
    <property type="gene ID" value="CLYHEMG017781"/>
</dbReference>
<reference evidence="4" key="1">
    <citation type="submission" date="2021-01" db="UniProtKB">
        <authorList>
            <consortium name="EnsemblMetazoa"/>
        </authorList>
    </citation>
    <scope>IDENTIFICATION</scope>
</reference>
<feature type="region of interest" description="Disordered" evidence="1">
    <location>
        <begin position="1159"/>
        <end position="1191"/>
    </location>
</feature>
<feature type="region of interest" description="Disordered" evidence="1">
    <location>
        <begin position="1286"/>
        <end position="1321"/>
    </location>
</feature>
<keyword evidence="2" id="KW-0812">Transmembrane</keyword>
<evidence type="ECO:0000256" key="1">
    <source>
        <dbReference type="SAM" id="MobiDB-lite"/>
    </source>
</evidence>
<feature type="compositionally biased region" description="Polar residues" evidence="1">
    <location>
        <begin position="997"/>
        <end position="1014"/>
    </location>
</feature>
<dbReference type="EnsemblMetazoa" id="CLYHEMT017781.2">
    <property type="protein sequence ID" value="CLYHEMP017781.2"/>
    <property type="gene ID" value="CLYHEMG017781"/>
</dbReference>
<feature type="region of interest" description="Disordered" evidence="1">
    <location>
        <begin position="1347"/>
        <end position="1369"/>
    </location>
</feature>
<dbReference type="OrthoDB" id="6162555at2759"/>
<keyword evidence="3" id="KW-0732">Signal</keyword>
<dbReference type="Proteomes" id="UP000594262">
    <property type="component" value="Unplaced"/>
</dbReference>
<organism evidence="4 5">
    <name type="scientific">Clytia hemisphaerica</name>
    <dbReference type="NCBI Taxonomy" id="252671"/>
    <lineage>
        <taxon>Eukaryota</taxon>
        <taxon>Metazoa</taxon>
        <taxon>Cnidaria</taxon>
        <taxon>Hydrozoa</taxon>
        <taxon>Hydroidolina</taxon>
        <taxon>Leptothecata</taxon>
        <taxon>Obeliida</taxon>
        <taxon>Clytiidae</taxon>
        <taxon>Clytia</taxon>
    </lineage>
</organism>